<evidence type="ECO:0000256" key="3">
    <source>
        <dbReference type="ARBA" id="ARBA00022676"/>
    </source>
</evidence>
<evidence type="ECO:0000313" key="15">
    <source>
        <dbReference type="EMBL" id="OAF16751.1"/>
    </source>
</evidence>
<proteinExistence type="predicted"/>
<keyword evidence="13" id="KW-0325">Glycoprotein</keyword>
<comment type="subcellular location">
    <subcellularLocation>
        <location evidence="2">Endoplasmic reticulum membrane</location>
        <topology evidence="2">Single-pass type II membrane protein</topology>
    </subcellularLocation>
    <subcellularLocation>
        <location evidence="1">Golgi apparatus membrane</location>
        <topology evidence="1">Single-pass type II membrane protein</topology>
    </subcellularLocation>
</comment>
<dbReference type="EMBL" id="LSEF01000052">
    <property type="protein sequence ID" value="OAF16751.1"/>
    <property type="molecule type" value="Genomic_DNA"/>
</dbReference>
<comment type="caution">
    <text evidence="15">The sequence shown here is derived from an EMBL/GenBank/DDBJ whole genome shotgun (WGS) entry which is preliminary data.</text>
</comment>
<dbReference type="GO" id="GO:0046872">
    <property type="term" value="F:metal ion binding"/>
    <property type="evidence" value="ECO:0007669"/>
    <property type="project" value="UniProtKB-KW"/>
</dbReference>
<evidence type="ECO:0000256" key="2">
    <source>
        <dbReference type="ARBA" id="ARBA00004648"/>
    </source>
</evidence>
<dbReference type="AlphaFoldDB" id="A0A176Z7S8"/>
<keyword evidence="7" id="KW-0256">Endoplasmic reticulum</keyword>
<keyword evidence="12" id="KW-1015">Disulfide bond</keyword>
<keyword evidence="4" id="KW-0808">Transferase</keyword>
<evidence type="ECO:0000256" key="5">
    <source>
        <dbReference type="ARBA" id="ARBA00022692"/>
    </source>
</evidence>
<organism evidence="15 16">
    <name type="scientific">Bradyrhizobium neotropicale</name>
    <dbReference type="NCBI Taxonomy" id="1497615"/>
    <lineage>
        <taxon>Bacteria</taxon>
        <taxon>Pseudomonadati</taxon>
        <taxon>Pseudomonadota</taxon>
        <taxon>Alphaproteobacteria</taxon>
        <taxon>Hyphomicrobiales</taxon>
        <taxon>Nitrobacteraceae</taxon>
        <taxon>Bradyrhizobium</taxon>
    </lineage>
</organism>
<keyword evidence="16" id="KW-1185">Reference proteome</keyword>
<evidence type="ECO:0000313" key="16">
    <source>
        <dbReference type="Proteomes" id="UP000077173"/>
    </source>
</evidence>
<protein>
    <recommendedName>
        <fullName evidence="14">Peptide O-xylosyltransferase</fullName>
    </recommendedName>
</protein>
<evidence type="ECO:0000256" key="6">
    <source>
        <dbReference type="ARBA" id="ARBA00022723"/>
    </source>
</evidence>
<evidence type="ECO:0000256" key="13">
    <source>
        <dbReference type="ARBA" id="ARBA00023180"/>
    </source>
</evidence>
<dbReference type="InterPro" id="IPR003406">
    <property type="entry name" value="Glyco_trans_14"/>
</dbReference>
<keyword evidence="11" id="KW-0472">Membrane</keyword>
<accession>A0A176Z7S8</accession>
<evidence type="ECO:0000256" key="7">
    <source>
        <dbReference type="ARBA" id="ARBA00022824"/>
    </source>
</evidence>
<dbReference type="GeneID" id="32586416"/>
<sequence>MRDDRNMKIAYLILAHRHPEQLSRLVRQLRSPTTEMFVHIDAQADIDPFLRVVGSDVQFIAKRIPIYWGDYSLISAALVLMEAALAAPRRYDYLVLISGADYPLRTTTEIESFFIENNGIQFIDSVAMPSEAAAKPLSRLTAYKGRPGPLGWCSGKGRRLISGLGLMQKGRDYRKYLGELTPYAGNQWWALTRDACIYVQKFVADNPRIMKFYESTHVPDEMVFQTILANSLFRPNMRRSLTYSDWSGGGANPSEIGERHIAMFRANPRLKIDGIYGAGELLFCRKVMDTAVSDQLAVMIQQRNPGM</sequence>
<evidence type="ECO:0000256" key="10">
    <source>
        <dbReference type="ARBA" id="ARBA00023034"/>
    </source>
</evidence>
<keyword evidence="10" id="KW-0333">Golgi apparatus</keyword>
<keyword evidence="8" id="KW-0735">Signal-anchor</keyword>
<dbReference type="GO" id="GO:0015012">
    <property type="term" value="P:heparan sulfate proteoglycan biosynthetic process"/>
    <property type="evidence" value="ECO:0007669"/>
    <property type="project" value="TreeGrafter"/>
</dbReference>
<evidence type="ECO:0000256" key="12">
    <source>
        <dbReference type="ARBA" id="ARBA00023157"/>
    </source>
</evidence>
<dbReference type="InterPro" id="IPR043538">
    <property type="entry name" value="XYLT"/>
</dbReference>
<dbReference type="PANTHER" id="PTHR46025">
    <property type="entry name" value="XYLOSYLTRANSFERASE OXT"/>
    <property type="match status" value="1"/>
</dbReference>
<dbReference type="GO" id="GO:0030158">
    <property type="term" value="F:protein xylosyltransferase activity"/>
    <property type="evidence" value="ECO:0007669"/>
    <property type="project" value="InterPro"/>
</dbReference>
<dbReference type="GO" id="GO:0016020">
    <property type="term" value="C:membrane"/>
    <property type="evidence" value="ECO:0007669"/>
    <property type="project" value="InterPro"/>
</dbReference>
<keyword evidence="3" id="KW-0328">Glycosyltransferase</keyword>
<gene>
    <name evidence="15" type="ORF">AXW67_11935</name>
</gene>
<evidence type="ECO:0000256" key="11">
    <source>
        <dbReference type="ARBA" id="ARBA00023136"/>
    </source>
</evidence>
<keyword evidence="5" id="KW-0812">Transmembrane</keyword>
<evidence type="ECO:0000256" key="8">
    <source>
        <dbReference type="ARBA" id="ARBA00022968"/>
    </source>
</evidence>
<dbReference type="PANTHER" id="PTHR46025:SF3">
    <property type="entry name" value="XYLOSYLTRANSFERASE OXT"/>
    <property type="match status" value="1"/>
</dbReference>
<dbReference type="GO" id="GO:0050650">
    <property type="term" value="P:chondroitin sulfate proteoglycan biosynthetic process"/>
    <property type="evidence" value="ECO:0007669"/>
    <property type="project" value="TreeGrafter"/>
</dbReference>
<evidence type="ECO:0000256" key="14">
    <source>
        <dbReference type="ARBA" id="ARBA00042865"/>
    </source>
</evidence>
<evidence type="ECO:0000256" key="4">
    <source>
        <dbReference type="ARBA" id="ARBA00022679"/>
    </source>
</evidence>
<reference evidence="15 16" key="1">
    <citation type="submission" date="2016-02" db="EMBL/GenBank/DDBJ databases">
        <title>Draft genome sequence of the strain BR 10247T Bradyrhizobium neotropicale isolated from nodules of Centrolobium paraense.</title>
        <authorList>
            <person name="Simoes-Araujo J.L."/>
            <person name="Barauna A.C."/>
            <person name="Silva K."/>
            <person name="Zilli J.E."/>
        </authorList>
    </citation>
    <scope>NUCLEOTIDE SEQUENCE [LARGE SCALE GENOMIC DNA]</scope>
    <source>
        <strain evidence="15 16">BR 10247</strain>
    </source>
</reference>
<evidence type="ECO:0000256" key="1">
    <source>
        <dbReference type="ARBA" id="ARBA00004323"/>
    </source>
</evidence>
<evidence type="ECO:0000256" key="9">
    <source>
        <dbReference type="ARBA" id="ARBA00022989"/>
    </source>
</evidence>
<name>A0A176Z7S8_9BRAD</name>
<keyword evidence="6" id="KW-0479">Metal-binding</keyword>
<dbReference type="Proteomes" id="UP000077173">
    <property type="component" value="Unassembled WGS sequence"/>
</dbReference>
<keyword evidence="9" id="KW-1133">Transmembrane helix</keyword>
<dbReference type="Pfam" id="PF02485">
    <property type="entry name" value="Branch"/>
    <property type="match status" value="1"/>
</dbReference>